<comment type="caution">
    <text evidence="1">The sequence shown here is derived from an EMBL/GenBank/DDBJ whole genome shotgun (WGS) entry which is preliminary data.</text>
</comment>
<protein>
    <submittedName>
        <fullName evidence="1">Uncharacterized protein</fullName>
    </submittedName>
</protein>
<dbReference type="Proteomes" id="UP000621560">
    <property type="component" value="Unassembled WGS sequence"/>
</dbReference>
<gene>
    <name evidence="1" type="ORF">IDH44_21505</name>
</gene>
<name>A0A927BYR8_9BACL</name>
<sequence>MYKLLLLPLLMAVLMLLQALQLDQEMAVRILYVGKHAINRAAHAAAQQLDQERLANGELRIDREAAAAAAARYLQFNMNLDAHGEPLAGSPFQGEVEVLRLEVVDGNRPYPVRYRLPEYDYEVMLYGPSVVLVVQIDYPRAFSVLDPITWQVKGAAELVR</sequence>
<reference evidence="1" key="1">
    <citation type="submission" date="2020-09" db="EMBL/GenBank/DDBJ databases">
        <title>A novel bacterium of genus Paenibacillus, isolated from South China Sea.</title>
        <authorList>
            <person name="Huang H."/>
            <person name="Mo K."/>
            <person name="Hu Y."/>
        </authorList>
    </citation>
    <scope>NUCLEOTIDE SEQUENCE</scope>
    <source>
        <strain evidence="1">IB182496</strain>
    </source>
</reference>
<organism evidence="1 2">
    <name type="scientific">Paenibacillus sabuli</name>
    <dbReference type="NCBI Taxonomy" id="2772509"/>
    <lineage>
        <taxon>Bacteria</taxon>
        <taxon>Bacillati</taxon>
        <taxon>Bacillota</taxon>
        <taxon>Bacilli</taxon>
        <taxon>Bacillales</taxon>
        <taxon>Paenibacillaceae</taxon>
        <taxon>Paenibacillus</taxon>
    </lineage>
</organism>
<evidence type="ECO:0000313" key="2">
    <source>
        <dbReference type="Proteomes" id="UP000621560"/>
    </source>
</evidence>
<evidence type="ECO:0000313" key="1">
    <source>
        <dbReference type="EMBL" id="MBD2847778.1"/>
    </source>
</evidence>
<dbReference type="RefSeq" id="WP_190920886.1">
    <property type="nucleotide sequence ID" value="NZ_JACXIZ010000045.1"/>
</dbReference>
<proteinExistence type="predicted"/>
<accession>A0A927BYR8</accession>
<dbReference type="EMBL" id="JACXIZ010000045">
    <property type="protein sequence ID" value="MBD2847778.1"/>
    <property type="molecule type" value="Genomic_DNA"/>
</dbReference>
<keyword evidence="2" id="KW-1185">Reference proteome</keyword>
<dbReference type="AlphaFoldDB" id="A0A927BYR8"/>